<accession>A0A1H6K9A1</accession>
<dbReference type="AlphaFoldDB" id="A0A1H6K9A1"/>
<evidence type="ECO:0000313" key="1">
    <source>
        <dbReference type="EMBL" id="SEH71993.1"/>
    </source>
</evidence>
<name>A0A1H6K9A1_9GAMM</name>
<organism evidence="1 2">
    <name type="scientific">Bathymodiolus azoricus thioautotrophic gill symbiont</name>
    <dbReference type="NCBI Taxonomy" id="235205"/>
    <lineage>
        <taxon>Bacteria</taxon>
        <taxon>Pseudomonadati</taxon>
        <taxon>Pseudomonadota</taxon>
        <taxon>Gammaproteobacteria</taxon>
        <taxon>sulfur-oxidizing symbionts</taxon>
    </lineage>
</organism>
<reference evidence="2" key="1">
    <citation type="submission" date="2016-06" db="EMBL/GenBank/DDBJ databases">
        <authorList>
            <person name="Petersen J."/>
            <person name="Sayavedra L."/>
        </authorList>
    </citation>
    <scope>NUCLEOTIDE SEQUENCE [LARGE SCALE GENOMIC DNA]</scope>
    <source>
        <strain evidence="2">BazSymA</strain>
    </source>
</reference>
<dbReference type="EMBL" id="CDSC02000135">
    <property type="protein sequence ID" value="SEH71993.1"/>
    <property type="molecule type" value="Genomic_DNA"/>
</dbReference>
<dbReference type="Proteomes" id="UP000198988">
    <property type="component" value="Unassembled WGS sequence"/>
</dbReference>
<sequence length="35" mass="3816">MSVGTLDAFVPPLFRLPHVVIEPSALRAANAYSFE</sequence>
<evidence type="ECO:0000313" key="2">
    <source>
        <dbReference type="Proteomes" id="UP000198988"/>
    </source>
</evidence>
<proteinExistence type="predicted"/>
<protein>
    <submittedName>
        <fullName evidence="1">Uncharacterized protein</fullName>
    </submittedName>
</protein>
<gene>
    <name evidence="1" type="ORF">BAZSYMA_ACONTIG190953_0</name>
</gene>